<dbReference type="NCBIfam" id="TIGR00254">
    <property type="entry name" value="GGDEF"/>
    <property type="match status" value="1"/>
</dbReference>
<comment type="catalytic activity">
    <reaction evidence="2">
        <text>2 GTP = 3',3'-c-di-GMP + 2 diphosphate</text>
        <dbReference type="Rhea" id="RHEA:24898"/>
        <dbReference type="ChEBI" id="CHEBI:33019"/>
        <dbReference type="ChEBI" id="CHEBI:37565"/>
        <dbReference type="ChEBI" id="CHEBI:58805"/>
        <dbReference type="EC" id="2.7.7.65"/>
    </reaction>
</comment>
<dbReference type="PANTHER" id="PTHR45138">
    <property type="entry name" value="REGULATORY COMPONENTS OF SENSORY TRANSDUCTION SYSTEM"/>
    <property type="match status" value="1"/>
</dbReference>
<dbReference type="EMBL" id="AP021881">
    <property type="protein sequence ID" value="BBP00873.1"/>
    <property type="molecule type" value="Genomic_DNA"/>
</dbReference>
<dbReference type="CDD" id="cd01949">
    <property type="entry name" value="GGDEF"/>
    <property type="match status" value="1"/>
</dbReference>
<feature type="domain" description="GGDEF" evidence="3">
    <location>
        <begin position="393"/>
        <end position="524"/>
    </location>
</feature>
<dbReference type="Proteomes" id="UP000463939">
    <property type="component" value="Chromosome"/>
</dbReference>
<name>A0A809S8Y5_9PROT</name>
<dbReference type="FunFam" id="3.30.70.270:FF:000001">
    <property type="entry name" value="Diguanylate cyclase domain protein"/>
    <property type="match status" value="1"/>
</dbReference>
<dbReference type="GO" id="GO:0052621">
    <property type="term" value="F:diguanylate cyclase activity"/>
    <property type="evidence" value="ECO:0007669"/>
    <property type="project" value="UniProtKB-EC"/>
</dbReference>
<gene>
    <name evidence="4" type="ORF">SFSGTM_15810</name>
</gene>
<dbReference type="SUPFAM" id="SSF55073">
    <property type="entry name" value="Nucleotide cyclase"/>
    <property type="match status" value="1"/>
</dbReference>
<protein>
    <recommendedName>
        <fullName evidence="1">diguanylate cyclase</fullName>
        <ecNumber evidence="1">2.7.7.65</ecNumber>
    </recommendedName>
</protein>
<dbReference type="InterPro" id="IPR050469">
    <property type="entry name" value="Diguanylate_Cyclase"/>
</dbReference>
<dbReference type="EC" id="2.7.7.65" evidence="1"/>
<dbReference type="AlphaFoldDB" id="A0A809S8Y5"/>
<dbReference type="KEGG" id="sniv:SFSGTM_15810"/>
<dbReference type="PANTHER" id="PTHR45138:SF9">
    <property type="entry name" value="DIGUANYLATE CYCLASE DGCM-RELATED"/>
    <property type="match status" value="1"/>
</dbReference>
<keyword evidence="5" id="KW-1185">Reference proteome</keyword>
<evidence type="ECO:0000256" key="1">
    <source>
        <dbReference type="ARBA" id="ARBA00012528"/>
    </source>
</evidence>
<evidence type="ECO:0000256" key="2">
    <source>
        <dbReference type="ARBA" id="ARBA00034247"/>
    </source>
</evidence>
<dbReference type="Gene3D" id="3.30.70.270">
    <property type="match status" value="1"/>
</dbReference>
<dbReference type="InterPro" id="IPR043128">
    <property type="entry name" value="Rev_trsase/Diguanyl_cyclase"/>
</dbReference>
<dbReference type="SMART" id="SM00267">
    <property type="entry name" value="GGDEF"/>
    <property type="match status" value="1"/>
</dbReference>
<evidence type="ECO:0000313" key="4">
    <source>
        <dbReference type="EMBL" id="BBP00873.1"/>
    </source>
</evidence>
<reference evidence="5" key="1">
    <citation type="submission" date="2019-11" db="EMBL/GenBank/DDBJ databases">
        <title>Isolation and characterization of a novel species in the genus Sulfuriferula.</title>
        <authorList>
            <person name="Mochizuki J."/>
            <person name="Kojima H."/>
            <person name="Fukui M."/>
        </authorList>
    </citation>
    <scope>NUCLEOTIDE SEQUENCE [LARGE SCALE GENOMIC DNA]</scope>
    <source>
        <strain evidence="5">SGTM</strain>
    </source>
</reference>
<accession>A0A809S8Y5</accession>
<dbReference type="RefSeq" id="WP_162084722.1">
    <property type="nucleotide sequence ID" value="NZ_AP021881.1"/>
</dbReference>
<dbReference type="PROSITE" id="PS50887">
    <property type="entry name" value="GGDEF"/>
    <property type="match status" value="1"/>
</dbReference>
<sequence length="524" mass="58306">MKTPPENSTPLNPAEIAREAFRQLAMQKIAPTPEAYHAAYNKISGVIETHNPQIILNDFATELTRLPGEASFFGKRLRKAAESNNWAAYQEDLNELINNQIKPSMQVVAAPAVSTVAQVIAADTEQTQLLRELLTRTLTFAVASLLSNIPELAAESEALGNAIKDARTDAELTDIGNRLKQLCFRIELKSGDIAEQQDMLLRLFRLLLDNVSYLLDDDSWLRGQINVVQNLIAGPVNHHALEDATQSLKEVIYKQGTLKDSLSEAKITVKNMITIFIDRLGSIATTTGDYHGKIDIYTQKIAQAQHISELNTILDDVMRDTRSIQAEALKSRDEMLVAHKEAQDAEARIHLLESQLAEVSALASHDQLTNSLNRRGLDDVFEREQARADRHGTTLSIAMLDIDDFKKLNDTYGHEAGDEALIHIVRIVKDTLRSMDVVGRFGGEEFIIVLPDTPTIEAVDVVGRLQKELTKRIFMFNNQKLFITFSAGVATRAPNEAMAETIRRADEAMYKAKKTGKNRVVAAD</sequence>
<organism evidence="4 5">
    <name type="scientific">Sulfuriferula nivalis</name>
    <dbReference type="NCBI Taxonomy" id="2675298"/>
    <lineage>
        <taxon>Bacteria</taxon>
        <taxon>Pseudomonadati</taxon>
        <taxon>Pseudomonadota</taxon>
        <taxon>Betaproteobacteria</taxon>
        <taxon>Nitrosomonadales</taxon>
        <taxon>Sulfuricellaceae</taxon>
        <taxon>Sulfuriferula</taxon>
    </lineage>
</organism>
<dbReference type="Pfam" id="PF00990">
    <property type="entry name" value="GGDEF"/>
    <property type="match status" value="1"/>
</dbReference>
<evidence type="ECO:0000313" key="5">
    <source>
        <dbReference type="Proteomes" id="UP000463939"/>
    </source>
</evidence>
<dbReference type="InterPro" id="IPR000160">
    <property type="entry name" value="GGDEF_dom"/>
</dbReference>
<proteinExistence type="predicted"/>
<dbReference type="InterPro" id="IPR029787">
    <property type="entry name" value="Nucleotide_cyclase"/>
</dbReference>
<evidence type="ECO:0000259" key="3">
    <source>
        <dbReference type="PROSITE" id="PS50887"/>
    </source>
</evidence>